<feature type="domain" description="Multidrug resistance protein MdtA-like barrel-sandwich hybrid" evidence="7">
    <location>
        <begin position="51"/>
        <end position="190"/>
    </location>
</feature>
<dbReference type="OrthoDB" id="9811754at2"/>
<evidence type="ECO:0000256" key="4">
    <source>
        <dbReference type="ARBA" id="ARBA00023136"/>
    </source>
</evidence>
<evidence type="ECO:0000259" key="8">
    <source>
        <dbReference type="Pfam" id="PF25963"/>
    </source>
</evidence>
<keyword evidence="2 6" id="KW-0812">Transmembrane</keyword>
<evidence type="ECO:0000313" key="9">
    <source>
        <dbReference type="EMBL" id="TCV96621.1"/>
    </source>
</evidence>
<evidence type="ECO:0000256" key="5">
    <source>
        <dbReference type="SAM" id="MobiDB-lite"/>
    </source>
</evidence>
<feature type="transmembrane region" description="Helical" evidence="6">
    <location>
        <begin position="12"/>
        <end position="34"/>
    </location>
</feature>
<protein>
    <submittedName>
        <fullName evidence="9">RND family efflux transporter MFP subunit</fullName>
    </submittedName>
</protein>
<proteinExistence type="inferred from homology"/>
<keyword evidence="10" id="KW-1185">Reference proteome</keyword>
<dbReference type="SUPFAM" id="SSF111369">
    <property type="entry name" value="HlyD-like secretion proteins"/>
    <property type="match status" value="1"/>
</dbReference>
<dbReference type="NCBIfam" id="TIGR01730">
    <property type="entry name" value="RND_mfp"/>
    <property type="match status" value="1"/>
</dbReference>
<sequence length="304" mass="33439">MKPDDLHPRARQAGRIVITLLVTAAACWAVWQLWDHYELAPWTRDGRVRANVVPIAPDVSGLVTEVAVKDNQQVRAGELLFVVDHTRYQLAVRQAEVAVKSQRIAMAQAQREDKRNAQLGSLIPQEERERSRTQLEQAQNGLAQAEVALDSARLNLARAQVRSPVDGRVTNLDLRVGSYATTGRPVMALVDIRSFYVEGYFEETKLPRIHLGDRVRVLPMGGNGPFGGTVESIAAGIAERDRQTGDNLLPSVNPTFNWVRLAQRVPVRVKIDPLNPGQRLVAGQTVTVDVLATGNSATAARQGQ</sequence>
<evidence type="ECO:0000259" key="7">
    <source>
        <dbReference type="Pfam" id="PF25917"/>
    </source>
</evidence>
<dbReference type="InterPro" id="IPR050393">
    <property type="entry name" value="MFP_Efflux_Pump"/>
</dbReference>
<dbReference type="PANTHER" id="PTHR30367">
    <property type="entry name" value="P-HYDROXYBENZOIC ACID EFFLUX PUMP SUBUNIT AAEA-RELATED"/>
    <property type="match status" value="1"/>
</dbReference>
<gene>
    <name evidence="9" type="ORF">EDC52_10461</name>
</gene>
<comment type="similarity">
    <text evidence="1">Belongs to the membrane fusion protein (MFP) (TC 8.A.1) family.</text>
</comment>
<evidence type="ECO:0000256" key="2">
    <source>
        <dbReference type="ARBA" id="ARBA00022692"/>
    </source>
</evidence>
<dbReference type="GO" id="GO:0016020">
    <property type="term" value="C:membrane"/>
    <property type="evidence" value="ECO:0007669"/>
    <property type="project" value="InterPro"/>
</dbReference>
<dbReference type="EMBL" id="SMCR01000004">
    <property type="protein sequence ID" value="TCV96621.1"/>
    <property type="molecule type" value="Genomic_DNA"/>
</dbReference>
<dbReference type="InterPro" id="IPR006143">
    <property type="entry name" value="RND_pump_MFP"/>
</dbReference>
<evidence type="ECO:0000256" key="1">
    <source>
        <dbReference type="ARBA" id="ARBA00009477"/>
    </source>
</evidence>
<dbReference type="InterPro" id="IPR058634">
    <property type="entry name" value="AaeA-lik-b-barrel"/>
</dbReference>
<accession>A0A4R3YVF8</accession>
<dbReference type="Pfam" id="PF25963">
    <property type="entry name" value="Beta-barrel_AAEA"/>
    <property type="match status" value="1"/>
</dbReference>
<evidence type="ECO:0000256" key="3">
    <source>
        <dbReference type="ARBA" id="ARBA00022989"/>
    </source>
</evidence>
<dbReference type="RefSeq" id="WP_131865214.1">
    <property type="nucleotide sequence ID" value="NZ_SMCR01000004.1"/>
</dbReference>
<dbReference type="Gene3D" id="2.40.50.100">
    <property type="match status" value="1"/>
</dbReference>
<name>A0A4R3YVF8_9GAMM</name>
<dbReference type="GO" id="GO:0022857">
    <property type="term" value="F:transmembrane transporter activity"/>
    <property type="evidence" value="ECO:0007669"/>
    <property type="project" value="InterPro"/>
</dbReference>
<feature type="region of interest" description="Disordered" evidence="5">
    <location>
        <begin position="110"/>
        <end position="137"/>
    </location>
</feature>
<dbReference type="PANTHER" id="PTHR30367:SF12">
    <property type="entry name" value="P-HYDROXYBENZOIC ACID EFFLUX PUMP SUBUNIT AAEA"/>
    <property type="match status" value="1"/>
</dbReference>
<organism evidence="9 10">
    <name type="scientific">Biostraticola tofi</name>
    <dbReference type="NCBI Taxonomy" id="466109"/>
    <lineage>
        <taxon>Bacteria</taxon>
        <taxon>Pseudomonadati</taxon>
        <taxon>Pseudomonadota</taxon>
        <taxon>Gammaproteobacteria</taxon>
        <taxon>Enterobacterales</taxon>
        <taxon>Bruguierivoracaceae</taxon>
        <taxon>Biostraticola</taxon>
    </lineage>
</organism>
<dbReference type="Gene3D" id="2.40.30.170">
    <property type="match status" value="1"/>
</dbReference>
<evidence type="ECO:0000256" key="6">
    <source>
        <dbReference type="SAM" id="Phobius"/>
    </source>
</evidence>
<keyword evidence="4 6" id="KW-0472">Membrane</keyword>
<comment type="caution">
    <text evidence="9">The sequence shown here is derived from an EMBL/GenBank/DDBJ whole genome shotgun (WGS) entry which is preliminary data.</text>
</comment>
<dbReference type="AlphaFoldDB" id="A0A4R3YVF8"/>
<reference evidence="9 10" key="1">
    <citation type="submission" date="2019-03" db="EMBL/GenBank/DDBJ databases">
        <title>Genomic Encyclopedia of Type Strains, Phase IV (KMG-IV): sequencing the most valuable type-strain genomes for metagenomic binning, comparative biology and taxonomic classification.</title>
        <authorList>
            <person name="Goeker M."/>
        </authorList>
    </citation>
    <scope>NUCLEOTIDE SEQUENCE [LARGE SCALE GENOMIC DNA]</scope>
    <source>
        <strain evidence="9 10">DSM 19580</strain>
    </source>
</reference>
<dbReference type="Proteomes" id="UP000295719">
    <property type="component" value="Unassembled WGS sequence"/>
</dbReference>
<feature type="domain" description="p-hydroxybenzoic acid efflux pump subunit AaeA-like beta-barrel" evidence="8">
    <location>
        <begin position="194"/>
        <end position="290"/>
    </location>
</feature>
<evidence type="ECO:0000313" key="10">
    <source>
        <dbReference type="Proteomes" id="UP000295719"/>
    </source>
</evidence>
<keyword evidence="3 6" id="KW-1133">Transmembrane helix</keyword>
<dbReference type="InterPro" id="IPR058625">
    <property type="entry name" value="MdtA-like_BSH"/>
</dbReference>
<dbReference type="PROSITE" id="PS51257">
    <property type="entry name" value="PROKAR_LIPOPROTEIN"/>
    <property type="match status" value="1"/>
</dbReference>
<dbReference type="Pfam" id="PF25917">
    <property type="entry name" value="BSH_RND"/>
    <property type="match status" value="1"/>
</dbReference>